<evidence type="ECO:0000313" key="5">
    <source>
        <dbReference type="Proteomes" id="UP000719412"/>
    </source>
</evidence>
<evidence type="ECO:0000256" key="2">
    <source>
        <dbReference type="ARBA" id="ARBA00023002"/>
    </source>
</evidence>
<organism evidence="4 5">
    <name type="scientific">Tenebrio molitor</name>
    <name type="common">Yellow mealworm beetle</name>
    <dbReference type="NCBI Taxonomy" id="7067"/>
    <lineage>
        <taxon>Eukaryota</taxon>
        <taxon>Metazoa</taxon>
        <taxon>Ecdysozoa</taxon>
        <taxon>Arthropoda</taxon>
        <taxon>Hexapoda</taxon>
        <taxon>Insecta</taxon>
        <taxon>Pterygota</taxon>
        <taxon>Neoptera</taxon>
        <taxon>Endopterygota</taxon>
        <taxon>Coleoptera</taxon>
        <taxon>Polyphaga</taxon>
        <taxon>Cucujiformia</taxon>
        <taxon>Tenebrionidae</taxon>
        <taxon>Tenebrio</taxon>
    </lineage>
</organism>
<keyword evidence="2" id="KW-0560">Oxidoreductase</keyword>
<dbReference type="PANTHER" id="PTHR44229:SF8">
    <property type="entry name" value="ALCOHOL DEHYDROGENASE-RELATED"/>
    <property type="match status" value="1"/>
</dbReference>
<dbReference type="EMBL" id="JABDTM020026255">
    <property type="protein sequence ID" value="KAH0812148.1"/>
    <property type="molecule type" value="Genomic_DNA"/>
</dbReference>
<dbReference type="AlphaFoldDB" id="A0A8J6HEB9"/>
<dbReference type="GO" id="GO:0016616">
    <property type="term" value="F:oxidoreductase activity, acting on the CH-OH group of donors, NAD or NADP as acceptor"/>
    <property type="evidence" value="ECO:0007669"/>
    <property type="project" value="TreeGrafter"/>
</dbReference>
<dbReference type="FunFam" id="3.40.50.720:FF:000149">
    <property type="entry name" value="15-hydroxyprostaglandin dehydrogenase [NAD(+)]"/>
    <property type="match status" value="1"/>
</dbReference>
<evidence type="ECO:0000313" key="4">
    <source>
        <dbReference type="EMBL" id="KAH0812148.1"/>
    </source>
</evidence>
<dbReference type="InterPro" id="IPR020904">
    <property type="entry name" value="Sc_DH/Rdtase_CS"/>
</dbReference>
<comment type="similarity">
    <text evidence="1">Belongs to the short-chain dehydrogenases/reductases (SDR) family.</text>
</comment>
<dbReference type="Gene3D" id="3.40.50.720">
    <property type="entry name" value="NAD(P)-binding Rossmann-like Domain"/>
    <property type="match status" value="1"/>
</dbReference>
<dbReference type="PRINTS" id="PR00081">
    <property type="entry name" value="GDHRDH"/>
</dbReference>
<accession>A0A8J6HEB9</accession>
<feature type="region of interest" description="Disordered" evidence="3">
    <location>
        <begin position="56"/>
        <end position="77"/>
    </location>
</feature>
<name>A0A8J6HEB9_TENMO</name>
<dbReference type="SUPFAM" id="SSF51735">
    <property type="entry name" value="NAD(P)-binding Rossmann-fold domains"/>
    <property type="match status" value="1"/>
</dbReference>
<evidence type="ECO:0000256" key="1">
    <source>
        <dbReference type="ARBA" id="ARBA00006484"/>
    </source>
</evidence>
<reference evidence="4" key="1">
    <citation type="journal article" date="2020" name="J Insects Food Feed">
        <title>The yellow mealworm (Tenebrio molitor) genome: a resource for the emerging insects as food and feed industry.</title>
        <authorList>
            <person name="Eriksson T."/>
            <person name="Andere A."/>
            <person name="Kelstrup H."/>
            <person name="Emery V."/>
            <person name="Picard C."/>
        </authorList>
    </citation>
    <scope>NUCLEOTIDE SEQUENCE</scope>
    <source>
        <strain evidence="4">Stoneville</strain>
        <tissue evidence="4">Whole head</tissue>
    </source>
</reference>
<dbReference type="PROSITE" id="PS00061">
    <property type="entry name" value="ADH_SHORT"/>
    <property type="match status" value="1"/>
</dbReference>
<dbReference type="InterPro" id="IPR002347">
    <property type="entry name" value="SDR_fam"/>
</dbReference>
<sequence>MYYDNSVKFLKPLKASDKVYIRKDDIWEDGSDVILRRNRYFLKPYFINNSGYISDSESESNLQNEEDEAHEESHVIELSSDNFSASDKEDNEGYNQQVVGFDSVYNTNHEYRRLRLNNGENCPEQNIKLIIPRASLFDVNSTSQSSDTVDSKSRNYKGGGRPTLFLELDDYTALREFRIYCRVTTGVVELYQPDEETSQEIMMLAASSMLMRSLPADTVKPWPGRKGGITTAPDLAGPDEILIRKAFGPETFRSEVLDPLGDLGRWYLDESSPTTLGNFTTTSRKIALISGGASGIGLRYAKELLKNGLRGVTLADVNNDYGEKAVEEIQNEFGPNKVVFVQTDVTNRQSYEEAFKKTIEAFKNIDIVINNAGILNDATWEKEIAINVNGVVHGILLALENYIPKHKTGSEGVIVNISSIAGIKEFPTIPVYAGTKFAVMGMSISFGEEAHYNRTKVKVLAMCPGVTDTPLISEMGGRNLGPAYQQLLVDEIGDLPSQKPESVALAMVKIIKNAKSGTVWVAENGQDPYEFILPSRESFAPK</sequence>
<comment type="caution">
    <text evidence="4">The sequence shown here is derived from an EMBL/GenBank/DDBJ whole genome shotgun (WGS) entry which is preliminary data.</text>
</comment>
<reference evidence="4" key="2">
    <citation type="submission" date="2021-08" db="EMBL/GenBank/DDBJ databases">
        <authorList>
            <person name="Eriksson T."/>
        </authorList>
    </citation>
    <scope>NUCLEOTIDE SEQUENCE</scope>
    <source>
        <strain evidence="4">Stoneville</strain>
        <tissue evidence="4">Whole head</tissue>
    </source>
</reference>
<keyword evidence="5" id="KW-1185">Reference proteome</keyword>
<dbReference type="Pfam" id="PF00106">
    <property type="entry name" value="adh_short"/>
    <property type="match status" value="1"/>
</dbReference>
<dbReference type="InterPro" id="IPR036291">
    <property type="entry name" value="NAD(P)-bd_dom_sf"/>
</dbReference>
<dbReference type="Proteomes" id="UP000719412">
    <property type="component" value="Unassembled WGS sequence"/>
</dbReference>
<gene>
    <name evidence="4" type="ORF">GEV33_010641</name>
</gene>
<evidence type="ECO:0000256" key="3">
    <source>
        <dbReference type="SAM" id="MobiDB-lite"/>
    </source>
</evidence>
<dbReference type="PANTHER" id="PTHR44229">
    <property type="entry name" value="15-HYDROXYPROSTAGLANDIN DEHYDROGENASE [NAD(+)]"/>
    <property type="match status" value="1"/>
</dbReference>
<dbReference type="GO" id="GO:0005737">
    <property type="term" value="C:cytoplasm"/>
    <property type="evidence" value="ECO:0007669"/>
    <property type="project" value="TreeGrafter"/>
</dbReference>
<proteinExistence type="inferred from homology"/>
<protein>
    <submittedName>
        <fullName evidence="4">Uncharacterized protein</fullName>
    </submittedName>
</protein>
<dbReference type="PRINTS" id="PR00080">
    <property type="entry name" value="SDRFAMILY"/>
</dbReference>